<dbReference type="EMBL" id="JBBLXS010000486">
    <property type="protein sequence ID" value="MEK0187989.1"/>
    <property type="molecule type" value="Genomic_DNA"/>
</dbReference>
<reference evidence="1 2" key="1">
    <citation type="journal article" date="2020" name="Harmful Algae">
        <title>Molecular and morphological characterization of a novel dihydroanatoxin-a producing Microcoleus species (cyanobacteria) from the Russian River, California, USA.</title>
        <authorList>
            <person name="Conklin K.Y."/>
            <person name="Stancheva R."/>
            <person name="Otten T.G."/>
            <person name="Fadness R."/>
            <person name="Boyer G.L."/>
            <person name="Read B."/>
            <person name="Zhang X."/>
            <person name="Sheath R.G."/>
        </authorList>
    </citation>
    <scope>NUCLEOTIDE SEQUENCE [LARGE SCALE GENOMIC DNA]</scope>
    <source>
        <strain evidence="1 2">PTRS2</strain>
    </source>
</reference>
<dbReference type="Proteomes" id="UP001384579">
    <property type="component" value="Unassembled WGS sequence"/>
</dbReference>
<keyword evidence="2" id="KW-1185">Reference proteome</keyword>
<accession>A0ABU8YUB7</accession>
<sequence>MAKLPREIAQTIDRLKQQLLDIIDDATKAEYTLFEQFGETDRTIDYLDQLKNVAQQADERFSQFSRFATTLG</sequence>
<comment type="caution">
    <text evidence="1">The sequence shown here is derived from an EMBL/GenBank/DDBJ whole genome shotgun (WGS) entry which is preliminary data.</text>
</comment>
<evidence type="ECO:0000313" key="2">
    <source>
        <dbReference type="Proteomes" id="UP001384579"/>
    </source>
</evidence>
<organism evidence="1 2">
    <name type="scientific">Microcoleus anatoxicus PTRS2</name>
    <dbReference type="NCBI Taxonomy" id="2705321"/>
    <lineage>
        <taxon>Bacteria</taxon>
        <taxon>Bacillati</taxon>
        <taxon>Cyanobacteriota</taxon>
        <taxon>Cyanophyceae</taxon>
        <taxon>Oscillatoriophycideae</taxon>
        <taxon>Oscillatoriales</taxon>
        <taxon>Microcoleaceae</taxon>
        <taxon>Microcoleus</taxon>
        <taxon>Microcoleus anatoxicus</taxon>
    </lineage>
</organism>
<evidence type="ECO:0000313" key="1">
    <source>
        <dbReference type="EMBL" id="MEK0187989.1"/>
    </source>
</evidence>
<name>A0ABU8YUB7_9CYAN</name>
<protein>
    <submittedName>
        <fullName evidence="1">Uncharacterized protein</fullName>
    </submittedName>
</protein>
<dbReference type="RefSeq" id="WP_340541950.1">
    <property type="nucleotide sequence ID" value="NZ_JBBLXS010000486.1"/>
</dbReference>
<proteinExistence type="predicted"/>
<gene>
    <name evidence="1" type="ORF">WMG39_24575</name>
</gene>